<reference evidence="1" key="1">
    <citation type="journal article" date="2015" name="Nature">
        <title>Complex archaea that bridge the gap between prokaryotes and eukaryotes.</title>
        <authorList>
            <person name="Spang A."/>
            <person name="Saw J.H."/>
            <person name="Jorgensen S.L."/>
            <person name="Zaremba-Niedzwiedzka K."/>
            <person name="Martijn J."/>
            <person name="Lind A.E."/>
            <person name="van Eijk R."/>
            <person name="Schleper C."/>
            <person name="Guy L."/>
            <person name="Ettema T.J."/>
        </authorList>
    </citation>
    <scope>NUCLEOTIDE SEQUENCE</scope>
</reference>
<dbReference type="Gene3D" id="3.40.50.450">
    <property type="match status" value="1"/>
</dbReference>
<organism evidence="1">
    <name type="scientific">marine sediment metagenome</name>
    <dbReference type="NCBI Taxonomy" id="412755"/>
    <lineage>
        <taxon>unclassified sequences</taxon>
        <taxon>metagenomes</taxon>
        <taxon>ecological metagenomes</taxon>
    </lineage>
</organism>
<dbReference type="SUPFAM" id="SSF52309">
    <property type="entry name" value="N-(deoxy)ribosyltransferase-like"/>
    <property type="match status" value="1"/>
</dbReference>
<dbReference type="AlphaFoldDB" id="A0A0F9Q206"/>
<protein>
    <recommendedName>
        <fullName evidence="2">Nucleoside 2-deoxyribosyltransferase</fullName>
    </recommendedName>
</protein>
<evidence type="ECO:0008006" key="2">
    <source>
        <dbReference type="Google" id="ProtNLM"/>
    </source>
</evidence>
<proteinExistence type="predicted"/>
<comment type="caution">
    <text evidence="1">The sequence shown here is derived from an EMBL/GenBank/DDBJ whole genome shotgun (WGS) entry which is preliminary data.</text>
</comment>
<name>A0A0F9Q206_9ZZZZ</name>
<sequence>MKIYVASSWRNTLQPGVVGALRDDGHEVYDFRNPAPGDSGFQWSDVDPEWEKWDAEGFVAALSHPIPEAAFSKDMAALDDADVVVLVLPCGASAHLELGYAVGQGKTTAILLTESGRSELMYKMVDEICVDLQDLRDWLLDNPPVLWTCRVCGCTNDDCSQCIEKTGEPCHWVEPDLCSACVDQVGGDP</sequence>
<gene>
    <name evidence="1" type="ORF">LCGC14_1069010</name>
</gene>
<dbReference type="EMBL" id="LAZR01004591">
    <property type="protein sequence ID" value="KKN07261.1"/>
    <property type="molecule type" value="Genomic_DNA"/>
</dbReference>
<evidence type="ECO:0000313" key="1">
    <source>
        <dbReference type="EMBL" id="KKN07261.1"/>
    </source>
</evidence>
<accession>A0A0F9Q206</accession>